<dbReference type="InterPro" id="IPR029058">
    <property type="entry name" value="AB_hydrolase_fold"/>
</dbReference>
<dbReference type="PANTHER" id="PTHR37017">
    <property type="entry name" value="AB HYDROLASE-1 DOMAIN-CONTAINING PROTEIN-RELATED"/>
    <property type="match status" value="1"/>
</dbReference>
<reference evidence="3" key="1">
    <citation type="submission" date="2019-09" db="EMBL/GenBank/DDBJ databases">
        <title>Antimicrobial potential of Antarctic Bacteria.</title>
        <authorList>
            <person name="Benaud N."/>
            <person name="Edwards R.J."/>
            <person name="Ferrari B.C."/>
        </authorList>
    </citation>
    <scope>NUCLEOTIDE SEQUENCE [LARGE SCALE GENOMIC DNA]</scope>
    <source>
        <strain evidence="3">INR9</strain>
    </source>
</reference>
<gene>
    <name evidence="2" type="ORF">F1C12_10600</name>
</gene>
<name>A0A7G6YAL8_9MICO</name>
<dbReference type="InterPro" id="IPR052897">
    <property type="entry name" value="Sec-Metab_Biosynth_Hydrolase"/>
</dbReference>
<accession>A0A7G6YAL8</accession>
<dbReference type="EMBL" id="CP043641">
    <property type="protein sequence ID" value="QNE35533.1"/>
    <property type="molecule type" value="Genomic_DNA"/>
</dbReference>
<dbReference type="AlphaFoldDB" id="A0A7G6YAL8"/>
<dbReference type="InterPro" id="IPR000073">
    <property type="entry name" value="AB_hydrolase_1"/>
</dbReference>
<evidence type="ECO:0000313" key="3">
    <source>
        <dbReference type="Proteomes" id="UP000515511"/>
    </source>
</evidence>
<feature type="domain" description="AB hydrolase-1" evidence="1">
    <location>
        <begin position="7"/>
        <end position="228"/>
    </location>
</feature>
<protein>
    <submittedName>
        <fullName evidence="2">Alpha/beta hydrolase</fullName>
    </submittedName>
</protein>
<dbReference type="Proteomes" id="UP000515511">
    <property type="component" value="Chromosome"/>
</dbReference>
<dbReference type="Pfam" id="PF12697">
    <property type="entry name" value="Abhydrolase_6"/>
    <property type="match status" value="1"/>
</dbReference>
<keyword evidence="2" id="KW-0378">Hydrolase</keyword>
<dbReference type="RefSeq" id="WP_185275002.1">
    <property type="nucleotide sequence ID" value="NZ_CP043641.1"/>
</dbReference>
<dbReference type="GO" id="GO:0016787">
    <property type="term" value="F:hydrolase activity"/>
    <property type="evidence" value="ECO:0007669"/>
    <property type="project" value="UniProtKB-KW"/>
</dbReference>
<evidence type="ECO:0000259" key="1">
    <source>
        <dbReference type="Pfam" id="PF12697"/>
    </source>
</evidence>
<dbReference type="PANTHER" id="PTHR37017:SF11">
    <property type="entry name" value="ESTERASE_LIPASE_THIOESTERASE DOMAIN-CONTAINING PROTEIN"/>
    <property type="match status" value="1"/>
</dbReference>
<sequence>MASQRTIVLVHGAFADASGFAGLIGDLEAFGYAVVAPPNPLRSLLTDADTIAKVVGAIDGPVVLAGHSYGGAVITQASAGLSNVEALVYLAAFGLDVGESCVSAQEPFPAPLLATENQPTPYDAVGSPGGPELYVKKERFREVFCGDSSEEAAAVMYATQRPLAVASLTQNATAAGWKNIPSWFVVSDHDNSISPKAEEFYAERMKATTSHVDGSHTAFIPRHAEIAEVIRAAAES</sequence>
<evidence type="ECO:0000313" key="2">
    <source>
        <dbReference type="EMBL" id="QNE35533.1"/>
    </source>
</evidence>
<organism evidence="2 3">
    <name type="scientific">Leifsonia shinshuensis</name>
    <dbReference type="NCBI Taxonomy" id="150026"/>
    <lineage>
        <taxon>Bacteria</taxon>
        <taxon>Bacillati</taxon>
        <taxon>Actinomycetota</taxon>
        <taxon>Actinomycetes</taxon>
        <taxon>Micrococcales</taxon>
        <taxon>Microbacteriaceae</taxon>
        <taxon>Leifsonia</taxon>
    </lineage>
</organism>
<dbReference type="KEGG" id="lse:F1C12_10600"/>
<dbReference type="SUPFAM" id="SSF53474">
    <property type="entry name" value="alpha/beta-Hydrolases"/>
    <property type="match status" value="1"/>
</dbReference>
<dbReference type="Gene3D" id="3.40.50.1820">
    <property type="entry name" value="alpha/beta hydrolase"/>
    <property type="match status" value="1"/>
</dbReference>
<proteinExistence type="predicted"/>